<keyword evidence="3" id="KW-1185">Reference proteome</keyword>
<dbReference type="RefSeq" id="WP_200972827.1">
    <property type="nucleotide sequence ID" value="NZ_CP065592.1"/>
</dbReference>
<protein>
    <recommendedName>
        <fullName evidence="4">YCII-related domain-containing protein</fullName>
    </recommendedName>
</protein>
<feature type="signal peptide" evidence="1">
    <location>
        <begin position="1"/>
        <end position="19"/>
    </location>
</feature>
<feature type="chain" id="PRO_5032901980" description="YCII-related domain-containing protein" evidence="1">
    <location>
        <begin position="20"/>
        <end position="130"/>
    </location>
</feature>
<dbReference type="KEGG" id="sflv:IC614_05145"/>
<evidence type="ECO:0000313" key="3">
    <source>
        <dbReference type="Proteomes" id="UP000594873"/>
    </source>
</evidence>
<reference evidence="2 3" key="1">
    <citation type="submission" date="2020-11" db="EMBL/GenBank/DDBJ databases">
        <title>Genome seq and assembly of Sphingosinicella sp.</title>
        <authorList>
            <person name="Chhetri G."/>
        </authorList>
    </citation>
    <scope>NUCLEOTIDE SEQUENCE [LARGE SCALE GENOMIC DNA]</scope>
    <source>
        <strain evidence="2 3">UDD2</strain>
    </source>
</reference>
<dbReference type="EMBL" id="CP065592">
    <property type="protein sequence ID" value="QPQ55967.1"/>
    <property type="molecule type" value="Genomic_DNA"/>
</dbReference>
<gene>
    <name evidence="2" type="ORF">IC614_05145</name>
</gene>
<evidence type="ECO:0000313" key="2">
    <source>
        <dbReference type="EMBL" id="QPQ55967.1"/>
    </source>
</evidence>
<keyword evidence="1" id="KW-0732">Signal</keyword>
<organism evidence="2 3">
    <name type="scientific">Allosphingosinicella flava</name>
    <dbReference type="NCBI Taxonomy" id="2771430"/>
    <lineage>
        <taxon>Bacteria</taxon>
        <taxon>Pseudomonadati</taxon>
        <taxon>Pseudomonadota</taxon>
        <taxon>Alphaproteobacteria</taxon>
        <taxon>Sphingomonadales</taxon>
        <taxon>Sphingomonadaceae</taxon>
        <taxon>Allosphingosinicella</taxon>
    </lineage>
</organism>
<proteinExistence type="predicted"/>
<evidence type="ECO:0008006" key="4">
    <source>
        <dbReference type="Google" id="ProtNLM"/>
    </source>
</evidence>
<evidence type="ECO:0000256" key="1">
    <source>
        <dbReference type="SAM" id="SignalP"/>
    </source>
</evidence>
<dbReference type="Proteomes" id="UP000594873">
    <property type="component" value="Chromosome"/>
</dbReference>
<accession>A0A7T2GLH4</accession>
<sequence>MKVLTFFAILFAPVAAAMAQDAQNSARPAIAAPARHLVMMTRAGPNFAKLRDHMEEAKAHQAIYERLAAEGHTIAGGAFEGQPVLGMTIWTEGVDEAKARELIKDDQLPKLGIVEYEFRVLGVRMGSFKK</sequence>
<name>A0A7T2GLH4_9SPHN</name>
<dbReference type="AlphaFoldDB" id="A0A7T2GLH4"/>